<dbReference type="EMBL" id="FJOG01000039">
    <property type="protein sequence ID" value="CZR66732.1"/>
    <property type="molecule type" value="Genomic_DNA"/>
</dbReference>
<dbReference type="AlphaFoldDB" id="A0A1L7XNY8"/>
<evidence type="ECO:0000313" key="5">
    <source>
        <dbReference type="Proteomes" id="UP000184330"/>
    </source>
</evidence>
<feature type="chain" id="PRO_5012453879" evidence="3">
    <location>
        <begin position="18"/>
        <end position="750"/>
    </location>
</feature>
<keyword evidence="2" id="KW-1133">Transmembrane helix</keyword>
<keyword evidence="5" id="KW-1185">Reference proteome</keyword>
<evidence type="ECO:0000256" key="2">
    <source>
        <dbReference type="SAM" id="Phobius"/>
    </source>
</evidence>
<dbReference type="Proteomes" id="UP000184330">
    <property type="component" value="Unassembled WGS sequence"/>
</dbReference>
<feature type="compositionally biased region" description="Basic and acidic residues" evidence="1">
    <location>
        <begin position="413"/>
        <end position="433"/>
    </location>
</feature>
<reference evidence="4 5" key="1">
    <citation type="submission" date="2016-03" db="EMBL/GenBank/DDBJ databases">
        <authorList>
            <person name="Ploux O."/>
        </authorList>
    </citation>
    <scope>NUCLEOTIDE SEQUENCE [LARGE SCALE GENOMIC DNA]</scope>
    <source>
        <strain evidence="4 5">UAMH 11012</strain>
    </source>
</reference>
<feature type="compositionally biased region" description="Basic and acidic residues" evidence="1">
    <location>
        <begin position="358"/>
        <end position="370"/>
    </location>
</feature>
<evidence type="ECO:0000313" key="4">
    <source>
        <dbReference type="EMBL" id="CZR66732.1"/>
    </source>
</evidence>
<name>A0A1L7XNY8_9HELO</name>
<keyword evidence="3" id="KW-0732">Signal</keyword>
<dbReference type="OrthoDB" id="4225201at2759"/>
<evidence type="ECO:0000256" key="3">
    <source>
        <dbReference type="SAM" id="SignalP"/>
    </source>
</evidence>
<feature type="compositionally biased region" description="Pro residues" evidence="1">
    <location>
        <begin position="376"/>
        <end position="389"/>
    </location>
</feature>
<proteinExistence type="predicted"/>
<feature type="compositionally biased region" description="Basic and acidic residues" evidence="1">
    <location>
        <begin position="444"/>
        <end position="469"/>
    </location>
</feature>
<gene>
    <name evidence="4" type="ORF">PAC_16633</name>
</gene>
<sequence length="750" mass="83284">MRGLLGAFLLAPALATALVVPEIEVEEFKGEVARPSLDRVFAHIGVPVPSGAQQSPDEERIFVFKLEVLNSEEACGFGNVTLDGQVLPQTLEGDVSSGKGSVTTTRKSIVVGSWSFYCIRVNGVPDSQLMKFAVDAVDGEAVQDVGFSVLFRQSGPTEIMNIETDLSIPDQVVGNPDPEALQPAHDMEPHPSMEQELAELDYLWSQLREIKYLIHEKERSIARHSRHQQATSLKDCDSLKCVVKAVADHARHAAHELYGKVRGEFDEEEFDQFGKPHFKHPKFPHFKHPKGGKNHTCGPPKHGKGNHTLPHPPPHHKLPLPICRYPPPPSFFHHHGPPPPFFHHGFPHGKPPGGPDEEFYHGHGPEDRPHWIPHHNMPPPPDFDAPPPRNHWKHPPPPEDAPEFNGPDFDGPPPHRHDERPDFDGPERHHGQPDFDEPDFDAPPPHRHEGPGHDRPHGHEEHPDFEGPRHHQGPPDFDHPPPPPHHGDHPPPPPPEFAHEQGHVGGPEDEFRTHHEGPGGPPPPFDGPGPHGPPRNGLGKALQIVKFTAIGFLCAFLLLALHRRNCTPKRRADRQARKEERARRRAYRRAAHKHMITRLLARISGNGEETDDEDYEEKRERLLSDAEDGMSTTMSEDIREMRTTADVVDEMVIADSNANLHSSSPSPISSIETIPVSETRPLIQDFDSMSQVGDVNEHGEELPAYEDHDGSEDSSVIADGFRYTPGSSNYTPGHSPAGSVSDILGPDTKN</sequence>
<feature type="region of interest" description="Disordered" evidence="1">
    <location>
        <begin position="289"/>
        <end position="315"/>
    </location>
</feature>
<feature type="compositionally biased region" description="Basic and acidic residues" evidence="1">
    <location>
        <begin position="695"/>
        <end position="708"/>
    </location>
</feature>
<evidence type="ECO:0000256" key="1">
    <source>
        <dbReference type="SAM" id="MobiDB-lite"/>
    </source>
</evidence>
<feature type="compositionally biased region" description="Pro residues" evidence="1">
    <location>
        <begin position="480"/>
        <end position="496"/>
    </location>
</feature>
<protein>
    <submittedName>
        <fullName evidence="4">Uncharacterized protein</fullName>
    </submittedName>
</protein>
<keyword evidence="2" id="KW-0812">Transmembrane</keyword>
<accession>A0A1L7XNY8</accession>
<organism evidence="4 5">
    <name type="scientific">Phialocephala subalpina</name>
    <dbReference type="NCBI Taxonomy" id="576137"/>
    <lineage>
        <taxon>Eukaryota</taxon>
        <taxon>Fungi</taxon>
        <taxon>Dikarya</taxon>
        <taxon>Ascomycota</taxon>
        <taxon>Pezizomycotina</taxon>
        <taxon>Leotiomycetes</taxon>
        <taxon>Helotiales</taxon>
        <taxon>Mollisiaceae</taxon>
        <taxon>Phialocephala</taxon>
        <taxon>Phialocephala fortinii species complex</taxon>
    </lineage>
</organism>
<feature type="signal peptide" evidence="3">
    <location>
        <begin position="1"/>
        <end position="17"/>
    </location>
</feature>
<feature type="compositionally biased region" description="Pro residues" evidence="1">
    <location>
        <begin position="519"/>
        <end position="533"/>
    </location>
</feature>
<keyword evidence="2" id="KW-0472">Membrane</keyword>
<feature type="region of interest" description="Disordered" evidence="1">
    <location>
        <begin position="693"/>
        <end position="750"/>
    </location>
</feature>
<feature type="region of interest" description="Disordered" evidence="1">
    <location>
        <begin position="334"/>
        <end position="537"/>
    </location>
</feature>
<dbReference type="STRING" id="576137.A0A1L7XNY8"/>
<feature type="transmembrane region" description="Helical" evidence="2">
    <location>
        <begin position="541"/>
        <end position="561"/>
    </location>
</feature>